<evidence type="ECO:0000313" key="4">
    <source>
        <dbReference type="EMBL" id="KAG0728899.1"/>
    </source>
</evidence>
<name>A0A8J5D155_CHIOP</name>
<feature type="domain" description="Serine/threonine-protein phosphatase 4 regulatory subunit 3-like central" evidence="3">
    <location>
        <begin position="345"/>
        <end position="380"/>
    </location>
</feature>
<organism evidence="4 5">
    <name type="scientific">Chionoecetes opilio</name>
    <name type="common">Atlantic snow crab</name>
    <name type="synonym">Cancer opilio</name>
    <dbReference type="NCBI Taxonomy" id="41210"/>
    <lineage>
        <taxon>Eukaryota</taxon>
        <taxon>Metazoa</taxon>
        <taxon>Ecdysozoa</taxon>
        <taxon>Arthropoda</taxon>
        <taxon>Crustacea</taxon>
        <taxon>Multicrustacea</taxon>
        <taxon>Malacostraca</taxon>
        <taxon>Eumalacostraca</taxon>
        <taxon>Eucarida</taxon>
        <taxon>Decapoda</taxon>
        <taxon>Pleocyemata</taxon>
        <taxon>Brachyura</taxon>
        <taxon>Eubrachyura</taxon>
        <taxon>Majoidea</taxon>
        <taxon>Majidae</taxon>
        <taxon>Chionoecetes</taxon>
    </lineage>
</organism>
<keyword evidence="5" id="KW-1185">Reference proteome</keyword>
<evidence type="ECO:0000256" key="2">
    <source>
        <dbReference type="ARBA" id="ARBA00023242"/>
    </source>
</evidence>
<comment type="caution">
    <text evidence="4">The sequence shown here is derived from an EMBL/GenBank/DDBJ whole genome shotgun (WGS) entry which is preliminary data.</text>
</comment>
<sequence length="561" mass="62977">MYQPRLHRRSLPIVFGFFYKQRKILKPVDVTHDTSSPRPTVPHPESMYKACVFGSAYQDEDMDNDFRALLKETNAVLCSNRMNHLQQQNLSLSQREEVARRGKYHVVLGNDGKYNLKKSSAWYTQVQAHLVGDRLPMLLAVGHKQQQDKLDHCHLLLEHYFLPGANITDDTSGATQPQKCGYFGGFKVYIYVWEHLLTSLTCTDAPRQSHAFDSNKGFQLWFLNPEWGPGHKVLFWVHDYLDLHQDLGIVGLASDSASLRRFALLAKFKNRFQHKTLLDSYQLFMIVSFTDVFLHHTSAASCLIIVPINTLQNWLAEYNAWLPPEGAAPPTTLDGAPIWPRKVKDYLKSIAKLKVVIPIENTELLSKIHQTYRVQYIQDVEDERLLSELFHQLGAAGDTEEVPVARRRDLILFLKEFTLSSLGVLSTLEVTLGLEDSVIKAASIDVLSYIVEFSPSMTYLLTSSLNNGGDTPEWERCAADGLLRTLIDLRTAATVTLLRGGYMGLPGAGGARRGETTGGLKPTTGPHEQCHRFRGVAIPSHKLQPSVVEVTPVESVNAGEG</sequence>
<dbReference type="GO" id="GO:0005654">
    <property type="term" value="C:nucleoplasm"/>
    <property type="evidence" value="ECO:0007669"/>
    <property type="project" value="TreeGrafter"/>
</dbReference>
<comment type="subcellular location">
    <subcellularLocation>
        <location evidence="1">Nucleus</location>
    </subcellularLocation>
</comment>
<proteinExistence type="predicted"/>
<accession>A0A8J5D155</accession>
<keyword evidence="2" id="KW-0539">Nucleus</keyword>
<dbReference type="EMBL" id="JACEEZ010001698">
    <property type="protein sequence ID" value="KAG0728899.1"/>
    <property type="molecule type" value="Genomic_DNA"/>
</dbReference>
<dbReference type="GO" id="GO:0072542">
    <property type="term" value="F:protein phosphatase activator activity"/>
    <property type="evidence" value="ECO:0007669"/>
    <property type="project" value="TreeGrafter"/>
</dbReference>
<dbReference type="InterPro" id="IPR006887">
    <property type="entry name" value="P4R3-like_central_dom"/>
</dbReference>
<dbReference type="PANTHER" id="PTHR23318">
    <property type="entry name" value="ATP SYNTHASE GAMMA-RELATED"/>
    <property type="match status" value="1"/>
</dbReference>
<dbReference type="GO" id="GO:0006974">
    <property type="term" value="P:DNA damage response"/>
    <property type="evidence" value="ECO:0007669"/>
    <property type="project" value="TreeGrafter"/>
</dbReference>
<dbReference type="OrthoDB" id="27483at2759"/>
<dbReference type="GO" id="GO:0030289">
    <property type="term" value="C:protein phosphatase 4 complex"/>
    <property type="evidence" value="ECO:0007669"/>
    <property type="project" value="TreeGrafter"/>
</dbReference>
<dbReference type="Proteomes" id="UP000770661">
    <property type="component" value="Unassembled WGS sequence"/>
</dbReference>
<protein>
    <submittedName>
        <fullName evidence="4">Serine/threonine-protein phosphatase 4 regulatory subunit 3</fullName>
    </submittedName>
</protein>
<evidence type="ECO:0000313" key="5">
    <source>
        <dbReference type="Proteomes" id="UP000770661"/>
    </source>
</evidence>
<dbReference type="InterPro" id="IPR051137">
    <property type="entry name" value="PP4R3-like"/>
</dbReference>
<evidence type="ECO:0000256" key="1">
    <source>
        <dbReference type="ARBA" id="ARBA00004123"/>
    </source>
</evidence>
<reference evidence="4" key="1">
    <citation type="submission" date="2020-07" db="EMBL/GenBank/DDBJ databases">
        <title>The High-quality genome of the commercially important snow crab, Chionoecetes opilio.</title>
        <authorList>
            <person name="Jeong J.-H."/>
            <person name="Ryu S."/>
        </authorList>
    </citation>
    <scope>NUCLEOTIDE SEQUENCE</scope>
    <source>
        <strain evidence="4">MADBK_172401_WGS</strain>
        <tissue evidence="4">Digestive gland</tissue>
    </source>
</reference>
<gene>
    <name evidence="4" type="primary">ppp4r3b</name>
    <name evidence="4" type="ORF">GWK47_031496</name>
</gene>
<evidence type="ECO:0000259" key="3">
    <source>
        <dbReference type="Pfam" id="PF04802"/>
    </source>
</evidence>
<dbReference type="AlphaFoldDB" id="A0A8J5D155"/>
<dbReference type="Pfam" id="PF04802">
    <property type="entry name" value="PP4R3"/>
    <property type="match status" value="1"/>
</dbReference>
<dbReference type="PANTHER" id="PTHR23318:SF0">
    <property type="entry name" value="SERINE_THREONINE-PROTEIN PHOSPHATASE 4 REGULATORY SUBUNIT 3"/>
    <property type="match status" value="1"/>
</dbReference>